<evidence type="ECO:0000256" key="4">
    <source>
        <dbReference type="ARBA" id="ARBA00038101"/>
    </source>
</evidence>
<dbReference type="eggNOG" id="ENOG502SC8I">
    <property type="taxonomic scope" value="Eukaryota"/>
</dbReference>
<dbReference type="SUPFAM" id="SSF144232">
    <property type="entry name" value="HIT/MYND zinc finger-like"/>
    <property type="match status" value="1"/>
</dbReference>
<keyword evidence="8" id="KW-1185">Reference proteome</keyword>
<dbReference type="OrthoDB" id="432970at2759"/>
<dbReference type="EMBL" id="AGNL01019183">
    <property type="protein sequence ID" value="EJK62020.1"/>
    <property type="molecule type" value="Genomic_DNA"/>
</dbReference>
<dbReference type="AlphaFoldDB" id="K0S9R8"/>
<dbReference type="Proteomes" id="UP000266841">
    <property type="component" value="Unassembled WGS sequence"/>
</dbReference>
<reference evidence="7 8" key="1">
    <citation type="journal article" date="2012" name="Genome Biol.">
        <title>Genome and low-iron response of an oceanic diatom adapted to chronic iron limitation.</title>
        <authorList>
            <person name="Lommer M."/>
            <person name="Specht M."/>
            <person name="Roy A.S."/>
            <person name="Kraemer L."/>
            <person name="Andreson R."/>
            <person name="Gutowska M.A."/>
            <person name="Wolf J."/>
            <person name="Bergner S.V."/>
            <person name="Schilhabel M.B."/>
            <person name="Klostermeier U.C."/>
            <person name="Beiko R.G."/>
            <person name="Rosenstiel P."/>
            <person name="Hippler M."/>
            <person name="Laroche J."/>
        </authorList>
    </citation>
    <scope>NUCLEOTIDE SEQUENCE [LARGE SCALE GENOMIC DNA]</scope>
    <source>
        <strain evidence="7 8">CCMP1005</strain>
    </source>
</reference>
<keyword evidence="3" id="KW-0862">Zinc</keyword>
<evidence type="ECO:0000313" key="8">
    <source>
        <dbReference type="Proteomes" id="UP000266841"/>
    </source>
</evidence>
<dbReference type="GO" id="GO:0008270">
    <property type="term" value="F:zinc ion binding"/>
    <property type="evidence" value="ECO:0007669"/>
    <property type="project" value="UniProtKB-KW"/>
</dbReference>
<proteinExistence type="inferred from homology"/>
<keyword evidence="2 5" id="KW-0863">Zinc-finger</keyword>
<evidence type="ECO:0000256" key="5">
    <source>
        <dbReference type="PROSITE-ProRule" id="PRU00134"/>
    </source>
</evidence>
<dbReference type="Pfam" id="PF01753">
    <property type="entry name" value="zf-MYND"/>
    <property type="match status" value="1"/>
</dbReference>
<protein>
    <recommendedName>
        <fullName evidence="6">MYND-type domain-containing protein</fullName>
    </recommendedName>
</protein>
<dbReference type="SUPFAM" id="SSF81901">
    <property type="entry name" value="HCP-like"/>
    <property type="match status" value="1"/>
</dbReference>
<evidence type="ECO:0000256" key="2">
    <source>
        <dbReference type="ARBA" id="ARBA00022771"/>
    </source>
</evidence>
<name>K0S9R8_THAOC</name>
<comment type="similarity">
    <text evidence="4">Belongs to the sel-1 family.</text>
</comment>
<feature type="domain" description="MYND-type" evidence="6">
    <location>
        <begin position="13"/>
        <end position="54"/>
    </location>
</feature>
<dbReference type="InterPro" id="IPR002893">
    <property type="entry name" value="Znf_MYND"/>
</dbReference>
<comment type="caution">
    <text evidence="7">The sequence shown here is derived from an EMBL/GenBank/DDBJ whole genome shotgun (WGS) entry which is preliminary data.</text>
</comment>
<dbReference type="SMART" id="SM00671">
    <property type="entry name" value="SEL1"/>
    <property type="match status" value="2"/>
</dbReference>
<accession>K0S9R8</accession>
<dbReference type="InterPro" id="IPR011990">
    <property type="entry name" value="TPR-like_helical_dom_sf"/>
</dbReference>
<dbReference type="Gene3D" id="1.25.40.10">
    <property type="entry name" value="Tetratricopeptide repeat domain"/>
    <property type="match status" value="1"/>
</dbReference>
<dbReference type="PANTHER" id="PTHR11102:SF160">
    <property type="entry name" value="ERAD-ASSOCIATED E3 UBIQUITIN-PROTEIN LIGASE COMPONENT HRD3"/>
    <property type="match status" value="1"/>
</dbReference>
<dbReference type="Pfam" id="PF08238">
    <property type="entry name" value="Sel1"/>
    <property type="match status" value="3"/>
</dbReference>
<dbReference type="PANTHER" id="PTHR11102">
    <property type="entry name" value="SEL-1-LIKE PROTEIN"/>
    <property type="match status" value="1"/>
</dbReference>
<evidence type="ECO:0000313" key="7">
    <source>
        <dbReference type="EMBL" id="EJK62020.1"/>
    </source>
</evidence>
<keyword evidence="1" id="KW-0479">Metal-binding</keyword>
<evidence type="ECO:0000256" key="1">
    <source>
        <dbReference type="ARBA" id="ARBA00022723"/>
    </source>
</evidence>
<dbReference type="Gene3D" id="6.10.140.2220">
    <property type="match status" value="1"/>
</dbReference>
<dbReference type="PROSITE" id="PS50865">
    <property type="entry name" value="ZF_MYND_2"/>
    <property type="match status" value="1"/>
</dbReference>
<gene>
    <name evidence="7" type="ORF">THAOC_17385</name>
</gene>
<dbReference type="InterPro" id="IPR006597">
    <property type="entry name" value="Sel1-like"/>
</dbReference>
<sequence>MGCVPVATAAEVCANCGKEGSTAVNLKNCNACYLVKYCSVDCQKIHRKQHKNACKERAAELKDEKLYGQGHERAEGDFCPLCLLAIPLPMDNRSTIRACCMKLVCDGCCLAASKGGFGNNCPFCRTPSEESDRKSLQMIRKRVAAKDPEGIAYLGDLYYHGVGGLDRDMPRGIELWSEAAELGSDNALFNLGVAYYHGLGAVQDRAKGIRSWEKAAMKGDARSRHNLGKVELTMGKFDRAMRHYLISAKMGDMLSVDEIKKMYVQGQATKLQYAEALKGYQDAVEETISPQRDDAKRFGDMRSMMRNAGYQY</sequence>
<evidence type="ECO:0000256" key="3">
    <source>
        <dbReference type="ARBA" id="ARBA00022833"/>
    </source>
</evidence>
<dbReference type="PROSITE" id="PS01360">
    <property type="entry name" value="ZF_MYND_1"/>
    <property type="match status" value="1"/>
</dbReference>
<evidence type="ECO:0000259" key="6">
    <source>
        <dbReference type="PROSITE" id="PS50865"/>
    </source>
</evidence>
<organism evidence="7 8">
    <name type="scientific">Thalassiosira oceanica</name>
    <name type="common">Marine diatom</name>
    <dbReference type="NCBI Taxonomy" id="159749"/>
    <lineage>
        <taxon>Eukaryota</taxon>
        <taxon>Sar</taxon>
        <taxon>Stramenopiles</taxon>
        <taxon>Ochrophyta</taxon>
        <taxon>Bacillariophyta</taxon>
        <taxon>Coscinodiscophyceae</taxon>
        <taxon>Thalassiosirophycidae</taxon>
        <taxon>Thalassiosirales</taxon>
        <taxon>Thalassiosiraceae</taxon>
        <taxon>Thalassiosira</taxon>
    </lineage>
</organism>
<dbReference type="InterPro" id="IPR050767">
    <property type="entry name" value="Sel1_AlgK"/>
</dbReference>